<proteinExistence type="predicted"/>
<protein>
    <recommendedName>
        <fullName evidence="3">Rna-directed dna polymerase from mobile element jockey-like</fullName>
    </recommendedName>
</protein>
<dbReference type="Proteomes" id="UP000233556">
    <property type="component" value="Unassembled WGS sequence"/>
</dbReference>
<name>A0A2I0TQG2_LIMLA</name>
<sequence>MLCMISSDIPETQNFVWDPLVIKNMWVQLTKLRTICNRGNTGPENTGSIVFNIITNKLDDGTEHTVNKFDSVKSADTVSKFAHNKKLGRVVDRDLRSRLDKSADKKVKKGKCEVLYLRKNSHVPQSQLTTVWKATLQRRTRQSWWPAI</sequence>
<reference evidence="2" key="1">
    <citation type="submission" date="2017-11" db="EMBL/GenBank/DDBJ databases">
        <authorList>
            <person name="Lima N.C."/>
            <person name="Parody-Merino A.M."/>
            <person name="Battley P.F."/>
            <person name="Fidler A.E."/>
            <person name="Prosdocimi F."/>
        </authorList>
    </citation>
    <scope>NUCLEOTIDE SEQUENCE [LARGE SCALE GENOMIC DNA]</scope>
</reference>
<organism evidence="1 2">
    <name type="scientific">Limosa lapponica baueri</name>
    <dbReference type="NCBI Taxonomy" id="1758121"/>
    <lineage>
        <taxon>Eukaryota</taxon>
        <taxon>Metazoa</taxon>
        <taxon>Chordata</taxon>
        <taxon>Craniata</taxon>
        <taxon>Vertebrata</taxon>
        <taxon>Euteleostomi</taxon>
        <taxon>Archelosauria</taxon>
        <taxon>Archosauria</taxon>
        <taxon>Dinosauria</taxon>
        <taxon>Saurischia</taxon>
        <taxon>Theropoda</taxon>
        <taxon>Coelurosauria</taxon>
        <taxon>Aves</taxon>
        <taxon>Neognathae</taxon>
        <taxon>Neoaves</taxon>
        <taxon>Charadriiformes</taxon>
        <taxon>Scolopacidae</taxon>
        <taxon>Limosa</taxon>
    </lineage>
</organism>
<reference evidence="2" key="2">
    <citation type="submission" date="2017-12" db="EMBL/GenBank/DDBJ databases">
        <title>Genome sequence of the Bar-tailed Godwit (Limosa lapponica baueri).</title>
        <authorList>
            <person name="Lima N.C.B."/>
            <person name="Parody-Merino A.M."/>
            <person name="Battley P.F."/>
            <person name="Fidler A.E."/>
            <person name="Prosdocimi F."/>
        </authorList>
    </citation>
    <scope>NUCLEOTIDE SEQUENCE [LARGE SCALE GENOMIC DNA]</scope>
</reference>
<evidence type="ECO:0000313" key="1">
    <source>
        <dbReference type="EMBL" id="PKU36057.1"/>
    </source>
</evidence>
<evidence type="ECO:0000313" key="2">
    <source>
        <dbReference type="Proteomes" id="UP000233556"/>
    </source>
</evidence>
<dbReference type="AlphaFoldDB" id="A0A2I0TQG2"/>
<dbReference type="EMBL" id="KZ507887">
    <property type="protein sequence ID" value="PKU36057.1"/>
    <property type="molecule type" value="Genomic_DNA"/>
</dbReference>
<gene>
    <name evidence="1" type="ORF">llap_13636</name>
</gene>
<keyword evidence="2" id="KW-1185">Reference proteome</keyword>
<accession>A0A2I0TQG2</accession>
<evidence type="ECO:0008006" key="3">
    <source>
        <dbReference type="Google" id="ProtNLM"/>
    </source>
</evidence>